<evidence type="ECO:0000256" key="2">
    <source>
        <dbReference type="ARBA" id="ARBA00010337"/>
    </source>
</evidence>
<evidence type="ECO:0000256" key="1">
    <source>
        <dbReference type="ARBA" id="ARBA00004245"/>
    </source>
</evidence>
<dbReference type="GO" id="GO:0000278">
    <property type="term" value="P:mitotic cell cycle"/>
    <property type="evidence" value="ECO:0007669"/>
    <property type="project" value="TreeGrafter"/>
</dbReference>
<comment type="caution">
    <text evidence="8">The sequence shown here is derived from an EMBL/GenBank/DDBJ whole genome shotgun (WGS) entry which is preliminary data.</text>
</comment>
<dbReference type="InterPro" id="IPR042241">
    <property type="entry name" value="GCP_C_sf"/>
</dbReference>
<dbReference type="InterPro" id="IPR040457">
    <property type="entry name" value="GCP_C"/>
</dbReference>
<evidence type="ECO:0000256" key="4">
    <source>
        <dbReference type="ARBA" id="ARBA00022701"/>
    </source>
</evidence>
<dbReference type="GO" id="GO:0005874">
    <property type="term" value="C:microtubule"/>
    <property type="evidence" value="ECO:0007669"/>
    <property type="project" value="UniProtKB-KW"/>
</dbReference>
<dbReference type="OrthoDB" id="5860513at2759"/>
<dbReference type="PANTHER" id="PTHR19302">
    <property type="entry name" value="GAMMA TUBULIN COMPLEX PROTEIN"/>
    <property type="match status" value="1"/>
</dbReference>
<feature type="domain" description="Gamma tubulin complex component C-terminal" evidence="6">
    <location>
        <begin position="520"/>
        <end position="871"/>
    </location>
</feature>
<dbReference type="STRING" id="268474.A0A0V1MRL9"/>
<keyword evidence="9" id="KW-1185">Reference proteome</keyword>
<dbReference type="Gene3D" id="1.20.120.1900">
    <property type="entry name" value="Gamma-tubulin complex, C-terminal domain"/>
    <property type="match status" value="1"/>
</dbReference>
<dbReference type="PANTHER" id="PTHR19302:SF14">
    <property type="entry name" value="GAMMA-TUBULIN COMPLEX COMPONENT 3"/>
    <property type="match status" value="1"/>
</dbReference>
<evidence type="ECO:0000256" key="3">
    <source>
        <dbReference type="ARBA" id="ARBA00022490"/>
    </source>
</evidence>
<evidence type="ECO:0000259" key="7">
    <source>
        <dbReference type="Pfam" id="PF17681"/>
    </source>
</evidence>
<dbReference type="Proteomes" id="UP000054843">
    <property type="component" value="Unassembled WGS sequence"/>
</dbReference>
<dbReference type="AlphaFoldDB" id="A0A0V1MRL9"/>
<comment type="similarity">
    <text evidence="2">Belongs to the TUBGCP family.</text>
</comment>
<dbReference type="GO" id="GO:0000922">
    <property type="term" value="C:spindle pole"/>
    <property type="evidence" value="ECO:0007669"/>
    <property type="project" value="InterPro"/>
</dbReference>
<dbReference type="GO" id="GO:0051225">
    <property type="term" value="P:spindle assembly"/>
    <property type="evidence" value="ECO:0007669"/>
    <property type="project" value="TreeGrafter"/>
</dbReference>
<dbReference type="Pfam" id="PF17681">
    <property type="entry name" value="GCP_N_terminal"/>
    <property type="match status" value="1"/>
</dbReference>
<name>A0A0V1MRL9_9BILA</name>
<feature type="domain" description="Gamma tubulin complex component protein N-terminal" evidence="7">
    <location>
        <begin position="211"/>
        <end position="511"/>
    </location>
</feature>
<keyword evidence="3" id="KW-0963">Cytoplasm</keyword>
<dbReference type="GO" id="GO:0000930">
    <property type="term" value="C:gamma-tubulin complex"/>
    <property type="evidence" value="ECO:0007669"/>
    <property type="project" value="TreeGrafter"/>
</dbReference>
<proteinExistence type="inferred from homology"/>
<reference evidence="8 9" key="1">
    <citation type="submission" date="2015-01" db="EMBL/GenBank/DDBJ databases">
        <title>Evolution of Trichinella species and genotypes.</title>
        <authorList>
            <person name="Korhonen P.K."/>
            <person name="Edoardo P."/>
            <person name="Giuseppe L.R."/>
            <person name="Gasser R.B."/>
        </authorList>
    </citation>
    <scope>NUCLEOTIDE SEQUENCE [LARGE SCALE GENOMIC DNA]</scope>
    <source>
        <strain evidence="8">ISS1980</strain>
    </source>
</reference>
<comment type="subcellular location">
    <subcellularLocation>
        <location evidence="1">Cytoplasm</location>
        <location evidence="1">Cytoskeleton</location>
    </subcellularLocation>
</comment>
<dbReference type="Pfam" id="PF04130">
    <property type="entry name" value="GCP_C_terminal"/>
    <property type="match status" value="1"/>
</dbReference>
<dbReference type="GO" id="GO:0031122">
    <property type="term" value="P:cytoplasmic microtubule organization"/>
    <property type="evidence" value="ECO:0007669"/>
    <property type="project" value="TreeGrafter"/>
</dbReference>
<dbReference type="GO" id="GO:0051011">
    <property type="term" value="F:microtubule minus-end binding"/>
    <property type="evidence" value="ECO:0007669"/>
    <property type="project" value="TreeGrafter"/>
</dbReference>
<feature type="non-terminal residue" evidence="8">
    <location>
        <position position="1"/>
    </location>
</feature>
<keyword evidence="4" id="KW-0493">Microtubule</keyword>
<dbReference type="GO" id="GO:0051321">
    <property type="term" value="P:meiotic cell cycle"/>
    <property type="evidence" value="ECO:0007669"/>
    <property type="project" value="TreeGrafter"/>
</dbReference>
<protein>
    <submittedName>
        <fullName evidence="8">Gamma-tubulin complex component 3</fullName>
    </submittedName>
</protein>
<keyword evidence="5" id="KW-0206">Cytoskeleton</keyword>
<organism evidence="8 9">
    <name type="scientific">Trichinella papuae</name>
    <dbReference type="NCBI Taxonomy" id="268474"/>
    <lineage>
        <taxon>Eukaryota</taxon>
        <taxon>Metazoa</taxon>
        <taxon>Ecdysozoa</taxon>
        <taxon>Nematoda</taxon>
        <taxon>Enoplea</taxon>
        <taxon>Dorylaimia</taxon>
        <taxon>Trichinellida</taxon>
        <taxon>Trichinellidae</taxon>
        <taxon>Trichinella</taxon>
    </lineage>
</organism>
<evidence type="ECO:0000313" key="8">
    <source>
        <dbReference type="EMBL" id="KRZ74449.1"/>
    </source>
</evidence>
<evidence type="ECO:0000256" key="5">
    <source>
        <dbReference type="ARBA" id="ARBA00023212"/>
    </source>
</evidence>
<dbReference type="InterPro" id="IPR041470">
    <property type="entry name" value="GCP_N"/>
</dbReference>
<sequence length="889" mass="102872">LRMSFLKCKMIDLASALRKLAKGILKDDDLAEAYEEKIDQAVCTLKSGFDEQESMNDDEQMNGDNQVNANKRANEQIRSIQKSLLARNEIEPAIEFTSLCYDLKDMGVGKIAEILRFLVAVTEGSKEESTAILDSEIQENTAECLDSTEMALVGQYGNSWNSMIDVESSESLILTGEEEKDTKSSTCNSVVVPRNAYDPEKFMCETDTVMQECLFVLQGISGNLIRIDHTTETIKFIIPVKKPFREQLKLLSAYGFLYMKLRRFCNTISNSYEKKVLLAAFSCAVDDFLRRYYAAIAELEAELFSRIRKRQENPEQNSKYIGLSPEEVFVKLWNFKAPMVSLSEIVDKSTKLSSGKFMSNLYAEAIGGHSKVEKVATDALGKVCLKLKQMILSWMYEGVIKDDCEEFFIYKTKTNDSDDSWWSDSYKIRDSSVPCFLSSHIVRKILITGKSVLFLQKAFGKPVYLSPFYAQRDLLRDVDPTYMFTIEEHHKISSLITASYKTVSRTLLDVLSSQLNIKFHLKALKNYVLLYRGDFAIHLLEAFREEWNSLNLVLCMHLMTFTLESAIRDCCSKKEIESGILNQIDLKFLQPLESVSSLDTLIITYRMTPEVSAIFNETTKPMYAKLFSFLWRLRRISFMFDSNGTNFVSFSKDLKTVPEFNDLWQKFALMNNELRNFVKNIEYYCYSQVLENEWLKFMSAFQDAVDFDDVINAHNEFLKELLDKMFLSEKHAKVMVRLRMLFSMVLDFQRLYDEFISIMDKAIEERRRLTLEREELGENVNEPGENVNELGENVNELGENGQCSTADGNEFETREKKEKLLVNLKSRFLTSLMLFKDAYRTSVGHLLVVLAEENDRTLSHFSFQIDYSRWFYRENENVRNSIRFRNINQ</sequence>
<evidence type="ECO:0000259" key="6">
    <source>
        <dbReference type="Pfam" id="PF04130"/>
    </source>
</evidence>
<dbReference type="InterPro" id="IPR007259">
    <property type="entry name" value="GCP"/>
</dbReference>
<gene>
    <name evidence="8" type="primary">tubgcp3</name>
    <name evidence="8" type="ORF">T10_3605</name>
</gene>
<dbReference type="GO" id="GO:0043015">
    <property type="term" value="F:gamma-tubulin binding"/>
    <property type="evidence" value="ECO:0007669"/>
    <property type="project" value="InterPro"/>
</dbReference>
<dbReference type="EMBL" id="JYDO01000050">
    <property type="protein sequence ID" value="KRZ74449.1"/>
    <property type="molecule type" value="Genomic_DNA"/>
</dbReference>
<evidence type="ECO:0000313" key="9">
    <source>
        <dbReference type="Proteomes" id="UP000054843"/>
    </source>
</evidence>
<accession>A0A0V1MRL9</accession>
<dbReference type="GO" id="GO:0007020">
    <property type="term" value="P:microtubule nucleation"/>
    <property type="evidence" value="ECO:0007669"/>
    <property type="project" value="InterPro"/>
</dbReference>